<reference evidence="4" key="1">
    <citation type="submission" date="2021-02" db="EMBL/GenBank/DDBJ databases">
        <authorList>
            <person name="Nowell W R."/>
        </authorList>
    </citation>
    <scope>NUCLEOTIDE SEQUENCE</scope>
</reference>
<dbReference type="Proteomes" id="UP000663845">
    <property type="component" value="Unassembled WGS sequence"/>
</dbReference>
<keyword evidence="2" id="KW-0732">Signal</keyword>
<feature type="transmembrane region" description="Helical" evidence="1">
    <location>
        <begin position="76"/>
        <end position="97"/>
    </location>
</feature>
<comment type="caution">
    <text evidence="4">The sequence shown here is derived from an EMBL/GenBank/DDBJ whole genome shotgun (WGS) entry which is preliminary data.</text>
</comment>
<dbReference type="AlphaFoldDB" id="A0A819VG01"/>
<keyword evidence="1" id="KW-0812">Transmembrane</keyword>
<evidence type="ECO:0000313" key="5">
    <source>
        <dbReference type="Proteomes" id="UP000663844"/>
    </source>
</evidence>
<evidence type="ECO:0000256" key="1">
    <source>
        <dbReference type="SAM" id="Phobius"/>
    </source>
</evidence>
<accession>A0A819VG01</accession>
<keyword evidence="1" id="KW-0472">Membrane</keyword>
<proteinExistence type="predicted"/>
<evidence type="ECO:0000313" key="3">
    <source>
        <dbReference type="EMBL" id="CAF0884174.1"/>
    </source>
</evidence>
<gene>
    <name evidence="3" type="ORF">JYZ213_LOCUS9659</name>
    <name evidence="4" type="ORF">OXD698_LOCUS35803</name>
</gene>
<organism evidence="4 5">
    <name type="scientific">Adineta steineri</name>
    <dbReference type="NCBI Taxonomy" id="433720"/>
    <lineage>
        <taxon>Eukaryota</taxon>
        <taxon>Metazoa</taxon>
        <taxon>Spiralia</taxon>
        <taxon>Gnathifera</taxon>
        <taxon>Rotifera</taxon>
        <taxon>Eurotatoria</taxon>
        <taxon>Bdelloidea</taxon>
        <taxon>Adinetida</taxon>
        <taxon>Adinetidae</taxon>
        <taxon>Adineta</taxon>
    </lineage>
</organism>
<feature type="chain" id="PRO_5036236230" evidence="2">
    <location>
        <begin position="26"/>
        <end position="134"/>
    </location>
</feature>
<dbReference type="Proteomes" id="UP000663844">
    <property type="component" value="Unassembled WGS sequence"/>
</dbReference>
<dbReference type="EMBL" id="CAJNOG010000068">
    <property type="protein sequence ID" value="CAF0884174.1"/>
    <property type="molecule type" value="Genomic_DNA"/>
</dbReference>
<evidence type="ECO:0000256" key="2">
    <source>
        <dbReference type="SAM" id="SignalP"/>
    </source>
</evidence>
<sequence length="134" mass="14637">MKIISQNVCLAVLLVLMATSCIVRGEEKGVNQAAQSNSVADHLINNGDTNDAFTPVDPATTPRTRLYDKFLNKHSLAVFLGLLGLSALIVLAVLVYCDIIPPPSFPNLFTNCTEFIARLRRTSATNDYRLAQQS</sequence>
<keyword evidence="1" id="KW-1133">Transmembrane helix</keyword>
<evidence type="ECO:0000313" key="4">
    <source>
        <dbReference type="EMBL" id="CAF4108297.1"/>
    </source>
</evidence>
<dbReference type="EMBL" id="CAJOAZ010005657">
    <property type="protein sequence ID" value="CAF4108297.1"/>
    <property type="molecule type" value="Genomic_DNA"/>
</dbReference>
<name>A0A819VG01_9BILA</name>
<feature type="signal peptide" evidence="2">
    <location>
        <begin position="1"/>
        <end position="25"/>
    </location>
</feature>
<protein>
    <submittedName>
        <fullName evidence="4">Uncharacterized protein</fullName>
    </submittedName>
</protein>
<dbReference type="PROSITE" id="PS51257">
    <property type="entry name" value="PROKAR_LIPOPROTEIN"/>
    <property type="match status" value="1"/>
</dbReference>